<dbReference type="EMBL" id="FOUF01000025">
    <property type="protein sequence ID" value="SFM65207.1"/>
    <property type="molecule type" value="Genomic_DNA"/>
</dbReference>
<name>A0A1I4SLB5_9PROT</name>
<proteinExistence type="predicted"/>
<dbReference type="GO" id="GO:0008237">
    <property type="term" value="F:metallopeptidase activity"/>
    <property type="evidence" value="ECO:0007669"/>
    <property type="project" value="InterPro"/>
</dbReference>
<evidence type="ECO:0008006" key="3">
    <source>
        <dbReference type="Google" id="ProtNLM"/>
    </source>
</evidence>
<gene>
    <name evidence="1" type="ORF">SAMN05421880_12514</name>
</gene>
<dbReference type="STRING" id="52442.SAMN05421880_12514"/>
<dbReference type="Proteomes" id="UP000199561">
    <property type="component" value="Unassembled WGS sequence"/>
</dbReference>
<dbReference type="SUPFAM" id="SSF55486">
    <property type="entry name" value="Metalloproteases ('zincins'), catalytic domain"/>
    <property type="match status" value="1"/>
</dbReference>
<protein>
    <recommendedName>
        <fullName evidence="3">Peptidase M10 metallopeptidase domain-containing protein</fullName>
    </recommendedName>
</protein>
<sequence>MAAKRSLVLHRLTGTLLFLIMSIALPVSPGTFEFAGREYGANVITHPPGYDGRGGNMIVTVGIAPSSTYAAEMVVPIQNAVDTWNNLIPTTENVVREGSNVPAHQFDFESVALHELGHCLGLGHPNLASESGLTGMDRNYTSSTKGADGQFNLASGADAVIGSGDDLRGDDVNLHWFQKSNNNPFSVAERVDQTTYSRDLVDLPPGQSFAANADRNVGRLWGIHDTEAVMQQGIISGEAQRTLTGDDVATLRLAMSGLDRLAGTTDDYTVQLEFVGLSDNADIVFSFDGSRASFAVCEIRAVQIDPLHFTISQGRIYFNANIAWFFNDVPAPTPPKYSTPSPAIFANDIAGSITLQQNDTLKITLSLNPGVYIGKLADYWLRAATPMGVFWLSDRFEFIPSDQPIRAYGGKLFVIDRFPILTIPANQLPLGTYTLTFAVDDNLDGVANGTFQASIDVTIMP</sequence>
<dbReference type="InterPro" id="IPR024079">
    <property type="entry name" value="MetalloPept_cat_dom_sf"/>
</dbReference>
<evidence type="ECO:0000313" key="1">
    <source>
        <dbReference type="EMBL" id="SFM65207.1"/>
    </source>
</evidence>
<reference evidence="1 2" key="1">
    <citation type="submission" date="2016-10" db="EMBL/GenBank/DDBJ databases">
        <authorList>
            <person name="de Groot N.N."/>
        </authorList>
    </citation>
    <scope>NUCLEOTIDE SEQUENCE [LARGE SCALE GENOMIC DNA]</scope>
    <source>
        <strain evidence="1 2">Nm146</strain>
    </source>
</reference>
<dbReference type="RefSeq" id="WP_090670868.1">
    <property type="nucleotide sequence ID" value="NZ_QAOO01000020.1"/>
</dbReference>
<evidence type="ECO:0000313" key="2">
    <source>
        <dbReference type="Proteomes" id="UP000199561"/>
    </source>
</evidence>
<dbReference type="AlphaFoldDB" id="A0A1I4SLB5"/>
<accession>A0A1I4SLB5</accession>
<organism evidence="1 2">
    <name type="scientific">Nitrosomonas nitrosa</name>
    <dbReference type="NCBI Taxonomy" id="52442"/>
    <lineage>
        <taxon>Bacteria</taxon>
        <taxon>Pseudomonadati</taxon>
        <taxon>Pseudomonadota</taxon>
        <taxon>Betaproteobacteria</taxon>
        <taxon>Nitrosomonadales</taxon>
        <taxon>Nitrosomonadaceae</taxon>
        <taxon>Nitrosomonas</taxon>
    </lineage>
</organism>
<dbReference type="Gene3D" id="3.40.390.10">
    <property type="entry name" value="Collagenase (Catalytic Domain)"/>
    <property type="match status" value="1"/>
</dbReference>
<keyword evidence="2" id="KW-1185">Reference proteome</keyword>